<feature type="domain" description="Protein kinase" evidence="7">
    <location>
        <begin position="964"/>
        <end position="1222"/>
    </location>
</feature>
<accession>D2VYK1</accession>
<evidence type="ECO:0000256" key="6">
    <source>
        <dbReference type="ARBA" id="ARBA00022840"/>
    </source>
</evidence>
<dbReference type="Pfam" id="PF00069">
    <property type="entry name" value="Pkinase"/>
    <property type="match status" value="1"/>
</dbReference>
<dbReference type="RefSeq" id="XP_002670872.1">
    <property type="nucleotide sequence ID" value="XM_002670826.1"/>
</dbReference>
<dbReference type="EC" id="2.7.11.1" evidence="1"/>
<dbReference type="InParanoid" id="D2VYK1"/>
<dbReference type="InterPro" id="IPR008271">
    <property type="entry name" value="Ser/Thr_kinase_AS"/>
</dbReference>
<dbReference type="VEuPathDB" id="AmoebaDB:NAEGRDRAFT_74149"/>
<dbReference type="GO" id="GO:0005524">
    <property type="term" value="F:ATP binding"/>
    <property type="evidence" value="ECO:0007669"/>
    <property type="project" value="UniProtKB-KW"/>
</dbReference>
<keyword evidence="3" id="KW-0677">Repeat</keyword>
<dbReference type="InterPro" id="IPR000719">
    <property type="entry name" value="Prot_kinase_dom"/>
</dbReference>
<dbReference type="InterPro" id="IPR050660">
    <property type="entry name" value="NEK_Ser/Thr_kinase"/>
</dbReference>
<dbReference type="PROSITE" id="PS00108">
    <property type="entry name" value="PROTEIN_KINASE_ST"/>
    <property type="match status" value="1"/>
</dbReference>
<dbReference type="InterPro" id="IPR001258">
    <property type="entry name" value="NHL_repeat"/>
</dbReference>
<dbReference type="eggNOG" id="KOG0589">
    <property type="taxonomic scope" value="Eukaryota"/>
</dbReference>
<keyword evidence="2" id="KW-0808">Transferase</keyword>
<keyword evidence="4" id="KW-0547">Nucleotide-binding</keyword>
<keyword evidence="5" id="KW-0418">Kinase</keyword>
<dbReference type="PANTHER" id="PTHR43671:SF13">
    <property type="entry name" value="SERINE_THREONINE-PROTEIN KINASE NEK2"/>
    <property type="match status" value="1"/>
</dbReference>
<dbReference type="EMBL" id="GG738911">
    <property type="protein sequence ID" value="EFC38128.1"/>
    <property type="molecule type" value="Genomic_DNA"/>
</dbReference>
<evidence type="ECO:0000256" key="4">
    <source>
        <dbReference type="ARBA" id="ARBA00022741"/>
    </source>
</evidence>
<dbReference type="SUPFAM" id="SSF101898">
    <property type="entry name" value="NHL repeat"/>
    <property type="match status" value="1"/>
</dbReference>
<dbReference type="OrthoDB" id="40902at2759"/>
<dbReference type="PANTHER" id="PTHR43671">
    <property type="entry name" value="SERINE/THREONINE-PROTEIN KINASE NEK"/>
    <property type="match status" value="1"/>
</dbReference>
<dbReference type="GeneID" id="8858023"/>
<dbReference type="AlphaFoldDB" id="D2VYK1"/>
<protein>
    <recommendedName>
        <fullName evidence="1">non-specific serine/threonine protein kinase</fullName>
        <ecNumber evidence="1">2.7.11.1</ecNumber>
    </recommendedName>
</protein>
<dbReference type="Gene3D" id="3.30.200.20">
    <property type="entry name" value="Phosphorylase Kinase, domain 1"/>
    <property type="match status" value="1"/>
</dbReference>
<dbReference type="InterPro" id="IPR011009">
    <property type="entry name" value="Kinase-like_dom_sf"/>
</dbReference>
<name>D2VYK1_NAEGR</name>
<dbReference type="InterPro" id="IPR011042">
    <property type="entry name" value="6-blade_b-propeller_TolB-like"/>
</dbReference>
<dbReference type="SMART" id="SM00220">
    <property type="entry name" value="S_TKc"/>
    <property type="match status" value="1"/>
</dbReference>
<sequence>MVVFGGLGTAGFSDGYHAKETLFNTPSSLSVSPNGDLYIADTQNNKIRIVSASTGLVSSISATFNKPLGIVVSSNNILYIADTQNNLIKKYDISTRVLSTIGGEKAYLDGSYDNVDANSVIMKSPKNIHVVSNGKEDTVYFTDEERVKRIDSNGKYRVVDGLSPQSNLYGIFVTSSNEIWTTSPSSHFVQMKSVGSAVQSTFIGQQDLYGYEGDDLIDSYSKVLFYNPSSLVLKNSIVYLVDQTNNCIRKIDTRTKVVSTFSGGVINHPYGENIQQFETSPTSSLSYPFSFKNELFFIETSSIVRKVSNGLVKTVLGSYSKLQIENSPKRKYIGIVTNTYIFPNGDMVIVTSTDVFLFNIYTEQLSSLNIPTGITSISGIGNSLSNGTLLFSSPNFITIYRNGEQSQIYNIPPITSSCIVNQNGNYSVYFLVSYSKIMKINLAELSVYETVYSSDNSFQSFSCDNDKIYLMLQAKVYEMRLNDSQLIKIGGADSYNNSGNIFCTSVDTVERIQSGSIKVINGAIYNSAFASYITISNATTQTIVGINPSRKVGKITSAFARDEANNVIYYLDRFSLKKFNETSGEIISQTESVKGTSPTMGQIPFFFLVSESILTMAHSSFDNSLFIVDVCHIVQVFLDTMNVTKIAGNGCGAVTDGPALDTRFRNIAIKGLSVNPENGDIYLSDSTSFRKLEKRTGMIVTRFASNVTSSYSPDGPVTNFTNFGTILFSYSSNEDSIYYCTSTLLRVIEKMANGTYYLRTIIGNGKTGYSGNNLPALESSLSSPISFYVKKNGDIIILDGSYIIRKYTRTTGLLTTLAGSANENINVYSGNLSGKDTKFMGFSPSIGYNENTEEVYFIDSDLVLSQFITMTKTTIRKLSVSCVGNAIFNSQNQSCECLKGYYGSKCESLSCNGTLASDLSNKGKDIASINTSNIELSDFPTGSTIITSSAGSAASNSEDYFSRYTNIERIGQGAFGSVYKANDSKAGNRIKAVKVIKFESFSDLNTIMKEASQLSHIKHPNILKVNDYFITQDSLLCIDMDYYESGDLNQFLKRECSENIIKQILKQSCEGLNYIHSQLSIIHRDIKPSNIFVKYLKNDNIEIVIADFGLAKKHQEMKGQSYVGTPLFMSPEIALGSSYSFNTDIFSLGVSIYQIMTKDETTSISNLLMGNQSSNAQTILTKQMRNCSISYSNELIQLILQMLDKNRETRPTAQQLLKFDYFK</sequence>
<dbReference type="PROSITE" id="PS50011">
    <property type="entry name" value="PROTEIN_KINASE_DOM"/>
    <property type="match status" value="1"/>
</dbReference>
<dbReference type="KEGG" id="ngr:NAEGRDRAFT_74149"/>
<dbReference type="SUPFAM" id="SSF63825">
    <property type="entry name" value="YWTD domain"/>
    <property type="match status" value="1"/>
</dbReference>
<evidence type="ECO:0000313" key="8">
    <source>
        <dbReference type="EMBL" id="EFC38128.1"/>
    </source>
</evidence>
<reference evidence="8 9" key="1">
    <citation type="journal article" date="2010" name="Cell">
        <title>The genome of Naegleria gruberi illuminates early eukaryotic versatility.</title>
        <authorList>
            <person name="Fritz-Laylin L.K."/>
            <person name="Prochnik S.E."/>
            <person name="Ginger M.L."/>
            <person name="Dacks J.B."/>
            <person name="Carpenter M.L."/>
            <person name="Field M.C."/>
            <person name="Kuo A."/>
            <person name="Paredez A."/>
            <person name="Chapman J."/>
            <person name="Pham J."/>
            <person name="Shu S."/>
            <person name="Neupane R."/>
            <person name="Cipriano M."/>
            <person name="Mancuso J."/>
            <person name="Tu H."/>
            <person name="Salamov A."/>
            <person name="Lindquist E."/>
            <person name="Shapiro H."/>
            <person name="Lucas S."/>
            <person name="Grigoriev I.V."/>
            <person name="Cande W.Z."/>
            <person name="Fulton C."/>
            <person name="Rokhsar D.S."/>
            <person name="Dawson S.C."/>
        </authorList>
    </citation>
    <scope>NUCLEOTIDE SEQUENCE [LARGE SCALE GENOMIC DNA]</scope>
    <source>
        <strain evidence="8 9">NEG-M</strain>
    </source>
</reference>
<evidence type="ECO:0000256" key="5">
    <source>
        <dbReference type="ARBA" id="ARBA00022777"/>
    </source>
</evidence>
<keyword evidence="9" id="KW-1185">Reference proteome</keyword>
<dbReference type="Gene3D" id="2.120.10.30">
    <property type="entry name" value="TolB, C-terminal domain"/>
    <property type="match status" value="5"/>
</dbReference>
<dbReference type="SUPFAM" id="SSF56112">
    <property type="entry name" value="Protein kinase-like (PK-like)"/>
    <property type="match status" value="1"/>
</dbReference>
<keyword evidence="6" id="KW-0067">ATP-binding</keyword>
<evidence type="ECO:0000313" key="9">
    <source>
        <dbReference type="Proteomes" id="UP000006671"/>
    </source>
</evidence>
<gene>
    <name evidence="8" type="ORF">NAEGRDRAFT_74149</name>
</gene>
<evidence type="ECO:0000256" key="3">
    <source>
        <dbReference type="ARBA" id="ARBA00022737"/>
    </source>
</evidence>
<organism evidence="9">
    <name type="scientific">Naegleria gruberi</name>
    <name type="common">Amoeba</name>
    <dbReference type="NCBI Taxonomy" id="5762"/>
    <lineage>
        <taxon>Eukaryota</taxon>
        <taxon>Discoba</taxon>
        <taxon>Heterolobosea</taxon>
        <taxon>Tetramitia</taxon>
        <taxon>Eutetramitia</taxon>
        <taxon>Vahlkampfiidae</taxon>
        <taxon>Naegleria</taxon>
    </lineage>
</organism>
<dbReference type="Gene3D" id="1.10.510.10">
    <property type="entry name" value="Transferase(Phosphotransferase) domain 1"/>
    <property type="match status" value="1"/>
</dbReference>
<evidence type="ECO:0000256" key="2">
    <source>
        <dbReference type="ARBA" id="ARBA00022679"/>
    </source>
</evidence>
<proteinExistence type="predicted"/>
<dbReference type="GO" id="GO:0004674">
    <property type="term" value="F:protein serine/threonine kinase activity"/>
    <property type="evidence" value="ECO:0007669"/>
    <property type="project" value="UniProtKB-EC"/>
</dbReference>
<evidence type="ECO:0000256" key="1">
    <source>
        <dbReference type="ARBA" id="ARBA00012513"/>
    </source>
</evidence>
<dbReference type="Pfam" id="PF01436">
    <property type="entry name" value="NHL"/>
    <property type="match status" value="2"/>
</dbReference>
<dbReference type="Proteomes" id="UP000006671">
    <property type="component" value="Unassembled WGS sequence"/>
</dbReference>
<evidence type="ECO:0000259" key="7">
    <source>
        <dbReference type="PROSITE" id="PS50011"/>
    </source>
</evidence>